<reference evidence="2" key="2">
    <citation type="journal article" date="2015" name="Data Brief">
        <title>Shoot transcriptome of the giant reed, Arundo donax.</title>
        <authorList>
            <person name="Barrero R.A."/>
            <person name="Guerrero F.D."/>
            <person name="Moolhuijzen P."/>
            <person name="Goolsby J.A."/>
            <person name="Tidwell J."/>
            <person name="Bellgard S.E."/>
            <person name="Bellgard M.I."/>
        </authorList>
    </citation>
    <scope>NUCLEOTIDE SEQUENCE</scope>
    <source>
        <tissue evidence="2">Shoot tissue taken approximately 20 cm above the soil surface</tissue>
    </source>
</reference>
<dbReference type="AlphaFoldDB" id="A0A0A9APJ9"/>
<name>A0A0A9APJ9_ARUDO</name>
<organism evidence="2">
    <name type="scientific">Arundo donax</name>
    <name type="common">Giant reed</name>
    <name type="synonym">Donax arundinaceus</name>
    <dbReference type="NCBI Taxonomy" id="35708"/>
    <lineage>
        <taxon>Eukaryota</taxon>
        <taxon>Viridiplantae</taxon>
        <taxon>Streptophyta</taxon>
        <taxon>Embryophyta</taxon>
        <taxon>Tracheophyta</taxon>
        <taxon>Spermatophyta</taxon>
        <taxon>Magnoliopsida</taxon>
        <taxon>Liliopsida</taxon>
        <taxon>Poales</taxon>
        <taxon>Poaceae</taxon>
        <taxon>PACMAD clade</taxon>
        <taxon>Arundinoideae</taxon>
        <taxon>Arundineae</taxon>
        <taxon>Arundo</taxon>
    </lineage>
</organism>
<protein>
    <submittedName>
        <fullName evidence="2">Uncharacterized protein</fullName>
    </submittedName>
</protein>
<evidence type="ECO:0000256" key="1">
    <source>
        <dbReference type="SAM" id="MobiDB-lite"/>
    </source>
</evidence>
<dbReference type="EMBL" id="GBRH01246082">
    <property type="protein sequence ID" value="JAD51813.1"/>
    <property type="molecule type" value="Transcribed_RNA"/>
</dbReference>
<feature type="region of interest" description="Disordered" evidence="1">
    <location>
        <begin position="1"/>
        <end position="20"/>
    </location>
</feature>
<proteinExistence type="predicted"/>
<sequence length="20" mass="2274">MEKQGERATLAKGRNENEVL</sequence>
<evidence type="ECO:0000313" key="2">
    <source>
        <dbReference type="EMBL" id="JAD51813.1"/>
    </source>
</evidence>
<reference evidence="2" key="1">
    <citation type="submission" date="2014-09" db="EMBL/GenBank/DDBJ databases">
        <authorList>
            <person name="Magalhaes I.L.F."/>
            <person name="Oliveira U."/>
            <person name="Santos F.R."/>
            <person name="Vidigal T.H.D.A."/>
            <person name="Brescovit A.D."/>
            <person name="Santos A.J."/>
        </authorList>
    </citation>
    <scope>NUCLEOTIDE SEQUENCE</scope>
    <source>
        <tissue evidence="2">Shoot tissue taken approximately 20 cm above the soil surface</tissue>
    </source>
</reference>
<accession>A0A0A9APJ9</accession>